<dbReference type="Pfam" id="PF10009">
    <property type="entry name" value="DUF2252"/>
    <property type="match status" value="1"/>
</dbReference>
<gene>
    <name evidence="2" type="ORF">KXQ929_LOCUS8032</name>
</gene>
<feature type="region of interest" description="Disordered" evidence="1">
    <location>
        <begin position="1"/>
        <end position="43"/>
    </location>
</feature>
<dbReference type="Proteomes" id="UP000663868">
    <property type="component" value="Unassembled WGS sequence"/>
</dbReference>
<reference evidence="2" key="1">
    <citation type="submission" date="2021-02" db="EMBL/GenBank/DDBJ databases">
        <authorList>
            <person name="Nowell W R."/>
        </authorList>
    </citation>
    <scope>NUCLEOTIDE SEQUENCE</scope>
</reference>
<dbReference type="AlphaFoldDB" id="A0A818RZC1"/>
<feature type="non-terminal residue" evidence="2">
    <location>
        <position position="95"/>
    </location>
</feature>
<dbReference type="EMBL" id="CAJOBB010000342">
    <property type="protein sequence ID" value="CAF3656091.1"/>
    <property type="molecule type" value="Genomic_DNA"/>
</dbReference>
<feature type="compositionally biased region" description="Basic residues" evidence="1">
    <location>
        <begin position="12"/>
        <end position="25"/>
    </location>
</feature>
<organism evidence="2 3">
    <name type="scientific">Adineta steineri</name>
    <dbReference type="NCBI Taxonomy" id="433720"/>
    <lineage>
        <taxon>Eukaryota</taxon>
        <taxon>Metazoa</taxon>
        <taxon>Spiralia</taxon>
        <taxon>Gnathifera</taxon>
        <taxon>Rotifera</taxon>
        <taxon>Eurotatoria</taxon>
        <taxon>Bdelloidea</taxon>
        <taxon>Adinetida</taxon>
        <taxon>Adinetidae</taxon>
        <taxon>Adineta</taxon>
    </lineage>
</organism>
<protein>
    <submittedName>
        <fullName evidence="2">Uncharacterized protein</fullName>
    </submittedName>
</protein>
<proteinExistence type="predicted"/>
<evidence type="ECO:0000256" key="1">
    <source>
        <dbReference type="SAM" id="MobiDB-lite"/>
    </source>
</evidence>
<evidence type="ECO:0000313" key="2">
    <source>
        <dbReference type="EMBL" id="CAF3656091.1"/>
    </source>
</evidence>
<name>A0A818RZC1_9BILA</name>
<accession>A0A818RZC1</accession>
<dbReference type="InterPro" id="IPR018721">
    <property type="entry name" value="DUF2252"/>
</dbReference>
<comment type="caution">
    <text evidence="2">The sequence shown here is derived from an EMBL/GenBank/DDBJ whole genome shotgun (WGS) entry which is preliminary data.</text>
</comment>
<sequence length="95" mass="11322">MSTPSPSTDSQRRHHHHHHHHHQPHHPPSSDNPPNLLNLENDQERTNYIIDTFVKNFGESMRENPKGWRGRFRKMASDEFAFYRGSAVLFYRDLH</sequence>
<evidence type="ECO:0000313" key="3">
    <source>
        <dbReference type="Proteomes" id="UP000663868"/>
    </source>
</evidence>